<name>A0A173LLS0_9ACTN</name>
<evidence type="ECO:0000259" key="1">
    <source>
        <dbReference type="Pfam" id="PF07287"/>
    </source>
</evidence>
<dbReference type="RefSeq" id="WP_067472839.1">
    <property type="nucleotide sequence ID" value="NZ_CP015961.1"/>
</dbReference>
<dbReference type="InterPro" id="IPR010839">
    <property type="entry name" value="AtuA_N"/>
</dbReference>
<evidence type="ECO:0000313" key="3">
    <source>
        <dbReference type="Proteomes" id="UP000186104"/>
    </source>
</evidence>
<evidence type="ECO:0000313" key="2">
    <source>
        <dbReference type="EMBL" id="ANI93206.1"/>
    </source>
</evidence>
<dbReference type="Pfam" id="PF07287">
    <property type="entry name" value="AtuA"/>
    <property type="match status" value="1"/>
</dbReference>
<keyword evidence="3" id="KW-1185">Reference proteome</keyword>
<dbReference type="Proteomes" id="UP000186104">
    <property type="component" value="Chromosome"/>
</dbReference>
<dbReference type="PANTHER" id="PTHR47585:SF1">
    <property type="entry name" value="DUF1446 DOMAIN-CONTAINING PROTEIN"/>
    <property type="match status" value="1"/>
</dbReference>
<sequence length="492" mass="50782">MSQPVAQAPQARGDAALRIANMSARREDRAGAMRDFIAGSQFDVLAMDLLSDVAMVRLAEEVSVGGDGFETTFLTQLEYAVDMVAGRGVTIVTNAGALAPETLAAKVSELLAARGTDIAVSWIDAGECTPDQLAGQVPAGEPEPKVATVSYGAFGIAHALDGGAQIVITGRVSREALVLGAAIAHHGWTRDNLDALAGAVAVGHVISGGPGATGTSRGSTDQTRSAIDPVAGGYPVAEIHADGTAIITRHPGAMGSVTVGTVTDQLLDGIGGARYPSPDVVLRIDSIAIGQEGFDRVVLRGARGELPPDAQAVVFVWETGAGDDALVRRELRWLSRELSTCVVTHPDGSGEPVGGPLRTAAVGKGDARDALTLVPELDATVPGGRTRPTALGTLAGVRVGAVGAGCNIAIWVWDDAAFAWLREAFDIAAIESALPAVSGYVKKRYELPNLRSVNFVVDGAAPEIISRTMASIGDELRRADVDVPAEMLEVSP</sequence>
<dbReference type="STRING" id="499555.BJL86_2442"/>
<organism evidence="2 3">
    <name type="scientific">Dietzia timorensis</name>
    <dbReference type="NCBI Taxonomy" id="499555"/>
    <lineage>
        <taxon>Bacteria</taxon>
        <taxon>Bacillati</taxon>
        <taxon>Actinomycetota</taxon>
        <taxon>Actinomycetes</taxon>
        <taxon>Mycobacteriales</taxon>
        <taxon>Dietziaceae</taxon>
        <taxon>Dietzia</taxon>
    </lineage>
</organism>
<feature type="domain" description="Acyclic terpene utilisation N-terminal" evidence="1">
    <location>
        <begin position="17"/>
        <end position="318"/>
    </location>
</feature>
<gene>
    <name evidence="2" type="ORF">BJL86_2442</name>
</gene>
<proteinExistence type="predicted"/>
<dbReference type="AlphaFoldDB" id="A0A173LLS0"/>
<dbReference type="OrthoDB" id="4771463at2"/>
<dbReference type="KEGG" id="dtm:BJL86_2442"/>
<dbReference type="PANTHER" id="PTHR47585">
    <property type="match status" value="1"/>
</dbReference>
<protein>
    <recommendedName>
        <fullName evidence="1">Acyclic terpene utilisation N-terminal domain-containing protein</fullName>
    </recommendedName>
</protein>
<dbReference type="EMBL" id="CP015961">
    <property type="protein sequence ID" value="ANI93206.1"/>
    <property type="molecule type" value="Genomic_DNA"/>
</dbReference>
<accession>A0A173LLS0</accession>
<reference evidence="2 3" key="1">
    <citation type="submission" date="2016-06" db="EMBL/GenBank/DDBJ databases">
        <title>Complete genome sequence of a saline-alkali tolerant type strain Dietzia timorensis ID05-A0528T.</title>
        <authorList>
            <person name="Wu X."/>
        </authorList>
    </citation>
    <scope>NUCLEOTIDE SEQUENCE [LARGE SCALE GENOMIC DNA]</scope>
    <source>
        <strain evidence="2 3">ID05-A0528</strain>
    </source>
</reference>